<dbReference type="InterPro" id="IPR036770">
    <property type="entry name" value="Ankyrin_rpt-contain_sf"/>
</dbReference>
<reference evidence="1 3" key="1">
    <citation type="journal article" date="2015" name="PLoS Pathog.">
        <title>A Novel Virus Causes Scale Drop Disease in Lates calcarifer.</title>
        <authorList>
            <person name="de Groof A."/>
            <person name="Guelen L."/>
            <person name="Deijs M."/>
            <person name="van der Wal Y."/>
            <person name="Miyata M."/>
            <person name="Ng K.S."/>
            <person name="van Grinsven L."/>
            <person name="Simmelink B."/>
            <person name="Biermann Y."/>
            <person name="Grisez L."/>
            <person name="van Lent J."/>
            <person name="de Ronde A."/>
            <person name="Chang S.F."/>
            <person name="Schrier C."/>
            <person name="van der Hoek L."/>
        </authorList>
    </citation>
    <scope>NUCLEOTIDE SEQUENCE [LARGE SCALE GENOMIC DNA]</scope>
    <source>
        <strain evidence="1">C4575</strain>
    </source>
</reference>
<sequence length="487" mass="56195">MDHLLDTINNVTIKQFRQLLDTQLIEVDDHISQLCAVIECIALNKPKIWQATIVPFGIGFNLKNNVVHRECIHLLISLNRSNLKQQLEAAVSLEFIDVKTHVASYRCNNGDSLLHVAAQQLDWSMLYFLVTNLQLDVTTVNHKHITAIELMQICNPDMLYAYFVDALNVDVMFYFQCVCSFETDAHAKYMINRRQDCFSAQAVVNAARQNHVNIVCAMFKTHYKGDCFDHLMCNAIYYMIKYYCEQYCELLSETEDNCVVNRQQGWFAIHTAAYYQTKQNFVLLACNSSRAIDLKDAYGHNLLMVAICGLVDYHIDCHSDSHWDKLDYIQKVLHIPMTKRELLSKMPKGRKEISANSIDMLLAAVLRYSHRITVPEQRPTSLTIRNGLLFAYRLYPQYAIEHAQYSKTLFVVNENQLNRIKSKLYQVVLQIVKNHAINICDNRHVYFAKGSSLYNLLDPMQVPSLQRLCNDMCVKQGLYVSVSLTCN</sequence>
<accession>A0A0K1L6C0</accession>
<evidence type="ECO:0000313" key="2">
    <source>
        <dbReference type="EMBL" id="QLI60779.1"/>
    </source>
</evidence>
<evidence type="ECO:0000313" key="1">
    <source>
        <dbReference type="EMBL" id="AKU37522.1"/>
    </source>
</evidence>
<evidence type="ECO:0000313" key="4">
    <source>
        <dbReference type="Proteomes" id="UP000510602"/>
    </source>
</evidence>
<dbReference type="Proteomes" id="UP000201485">
    <property type="component" value="Segment"/>
</dbReference>
<dbReference type="SUPFAM" id="SSF48403">
    <property type="entry name" value="Ankyrin repeat"/>
    <property type="match status" value="1"/>
</dbReference>
<organism evidence="1 3">
    <name type="scientific">Scale drop disease virus</name>
    <dbReference type="NCBI Taxonomy" id="1697349"/>
    <lineage>
        <taxon>Viruses</taxon>
        <taxon>Varidnaviria</taxon>
        <taxon>Bamfordvirae</taxon>
        <taxon>Nucleocytoviricota</taxon>
        <taxon>Megaviricetes</taxon>
        <taxon>Pimascovirales</taxon>
        <taxon>Pimascovirales incertae sedis</taxon>
        <taxon>Iridoviridae</taxon>
        <taxon>Alphairidovirinae</taxon>
        <taxon>Megalocytivirus</taxon>
        <taxon>Megalocytivirus lates1</taxon>
    </lineage>
</organism>
<dbReference type="EMBL" id="KR139659">
    <property type="protein sequence ID" value="AKU37522.1"/>
    <property type="molecule type" value="Genomic_DNA"/>
</dbReference>
<protein>
    <submittedName>
        <fullName evidence="1">ORF_107L</fullName>
    </submittedName>
</protein>
<dbReference type="Gene3D" id="1.25.40.20">
    <property type="entry name" value="Ankyrin repeat-containing domain"/>
    <property type="match status" value="1"/>
</dbReference>
<evidence type="ECO:0000313" key="3">
    <source>
        <dbReference type="Proteomes" id="UP000201485"/>
    </source>
</evidence>
<proteinExistence type="predicted"/>
<dbReference type="RefSeq" id="YP_009163868.1">
    <property type="nucleotide sequence ID" value="NC_027778.1"/>
</dbReference>
<dbReference type="GeneID" id="25479156"/>
<gene>
    <name evidence="1" type="ORF">SDDV_107</name>
</gene>
<reference evidence="2 4" key="2">
    <citation type="submission" date="2019-10" db="EMBL/GenBank/DDBJ databases">
        <authorList>
            <person name="Kayansamruaj P."/>
        </authorList>
    </citation>
    <scope>NUCLEOTIDE SEQUENCE [LARGE SCALE GENOMIC DNA]</scope>
    <source>
        <strain evidence="2">SDDV_Thai_2019</strain>
    </source>
</reference>
<name>A0A0K1L6C0_9VIRU</name>
<dbReference type="Proteomes" id="UP000510602">
    <property type="component" value="Segment"/>
</dbReference>
<dbReference type="EMBL" id="MN562489">
    <property type="protein sequence ID" value="QLI60779.1"/>
    <property type="molecule type" value="Genomic_DNA"/>
</dbReference>
<keyword evidence="3" id="KW-1185">Reference proteome</keyword>
<dbReference type="KEGG" id="vg:25479156"/>